<dbReference type="InterPro" id="IPR000073">
    <property type="entry name" value="AB_hydrolase_1"/>
</dbReference>
<keyword evidence="8" id="KW-1185">Reference proteome</keyword>
<dbReference type="Pfam" id="PF00561">
    <property type="entry name" value="Abhydrolase_1"/>
    <property type="match status" value="1"/>
</dbReference>
<dbReference type="SMART" id="SM00824">
    <property type="entry name" value="PKS_TE"/>
    <property type="match status" value="1"/>
</dbReference>
<evidence type="ECO:0000256" key="5">
    <source>
        <dbReference type="ARBA" id="ARBA00048461"/>
    </source>
</evidence>
<evidence type="ECO:0000256" key="2">
    <source>
        <dbReference type="ARBA" id="ARBA00022553"/>
    </source>
</evidence>
<proteinExistence type="predicted"/>
<organism evidence="7 8">
    <name type="scientific">Malassezia furfur</name>
    <name type="common">Pityriasis versicolor infection agent</name>
    <name type="synonym">Pityrosporum furfur</name>
    <dbReference type="NCBI Taxonomy" id="55194"/>
    <lineage>
        <taxon>Eukaryota</taxon>
        <taxon>Fungi</taxon>
        <taxon>Dikarya</taxon>
        <taxon>Basidiomycota</taxon>
        <taxon>Ustilaginomycotina</taxon>
        <taxon>Malasseziomycetes</taxon>
        <taxon>Malasseziales</taxon>
        <taxon>Malasseziaceae</taxon>
        <taxon>Malassezia</taxon>
    </lineage>
</organism>
<evidence type="ECO:0000313" key="8">
    <source>
        <dbReference type="Proteomes" id="UP000818624"/>
    </source>
</evidence>
<dbReference type="PANTHER" id="PTHR43433">
    <property type="entry name" value="HYDROLASE, ALPHA/BETA FOLD FAMILY PROTEIN"/>
    <property type="match status" value="1"/>
</dbReference>
<comment type="catalytic activity">
    <reaction evidence="4">
        <text>a diacylglycerol + H2O = a monoacylglycerol + a fatty acid + H(+)</text>
        <dbReference type="Rhea" id="RHEA:32731"/>
        <dbReference type="ChEBI" id="CHEBI:15377"/>
        <dbReference type="ChEBI" id="CHEBI:15378"/>
        <dbReference type="ChEBI" id="CHEBI:17408"/>
        <dbReference type="ChEBI" id="CHEBI:18035"/>
        <dbReference type="ChEBI" id="CHEBI:28868"/>
    </reaction>
</comment>
<evidence type="ECO:0000256" key="3">
    <source>
        <dbReference type="ARBA" id="ARBA00022679"/>
    </source>
</evidence>
<dbReference type="PANTHER" id="PTHR43433:SF5">
    <property type="entry name" value="AB HYDROLASE-1 DOMAIN-CONTAINING PROTEIN"/>
    <property type="match status" value="1"/>
</dbReference>
<protein>
    <recommendedName>
        <fullName evidence="6">Thioesterase TesA-like domain-containing protein</fullName>
    </recommendedName>
</protein>
<evidence type="ECO:0000313" key="7">
    <source>
        <dbReference type="EMBL" id="WFD47100.1"/>
    </source>
</evidence>
<dbReference type="InterPro" id="IPR020802">
    <property type="entry name" value="TesA-like"/>
</dbReference>
<keyword evidence="1" id="KW-0596">Phosphopantetheine</keyword>
<sequence length="301" mass="32555">MPPSTFRTADGAQIGYAVVGTRTAHLPLVLINGMSAIMDDWAALAHAFGETRQVILLDHRGIGASRLAGDEAYTIEVLADDVLALLQHLGLTRVQLLGFSMGGLVTQAIAAHPEARVSADGAGVVVRGIEVRAIVLSATFAKMPKSAFNFKKQPPTDGMSHAERARALAAFMLRYQYDEASLAASSALAAKLEQRIDASVGTRRPQAVILQQAGAIAQCDVREALARVPRGLRVLIIHGRCDRMVDYGEARELAACLPQAERYVPRDGEAFGHMWFDYYDLARAWVRPLAAWLDGAARARL</sequence>
<accession>A0ABY8EQR8</accession>
<reference evidence="7 8" key="1">
    <citation type="journal article" date="2020" name="Elife">
        <title>Loss of centromere function drives karyotype evolution in closely related Malassezia species.</title>
        <authorList>
            <person name="Sankaranarayanan S.R."/>
            <person name="Ianiri G."/>
            <person name="Coelho M.A."/>
            <person name="Reza M.H."/>
            <person name="Thimmappa B.C."/>
            <person name="Ganguly P."/>
            <person name="Vadnala R.N."/>
            <person name="Sun S."/>
            <person name="Siddharthan R."/>
            <person name="Tellgren-Roth C."/>
            <person name="Dawson T.L."/>
            <person name="Heitman J."/>
            <person name="Sanyal K."/>
        </authorList>
    </citation>
    <scope>NUCLEOTIDE SEQUENCE [LARGE SCALE GENOMIC DNA]</scope>
    <source>
        <strain evidence="7">CBS14141</strain>
    </source>
</reference>
<feature type="domain" description="Thioesterase TesA-like" evidence="6">
    <location>
        <begin position="29"/>
        <end position="225"/>
    </location>
</feature>
<dbReference type="Proteomes" id="UP000818624">
    <property type="component" value="Chromosome 2"/>
</dbReference>
<dbReference type="SUPFAM" id="SSF53474">
    <property type="entry name" value="alpha/beta-Hydrolases"/>
    <property type="match status" value="1"/>
</dbReference>
<evidence type="ECO:0000256" key="4">
    <source>
        <dbReference type="ARBA" id="ARBA00047591"/>
    </source>
</evidence>
<evidence type="ECO:0000259" key="6">
    <source>
        <dbReference type="SMART" id="SM00824"/>
    </source>
</evidence>
<dbReference type="EMBL" id="CP046235">
    <property type="protein sequence ID" value="WFD47100.1"/>
    <property type="molecule type" value="Genomic_DNA"/>
</dbReference>
<dbReference type="InterPro" id="IPR029058">
    <property type="entry name" value="AB_hydrolase_fold"/>
</dbReference>
<evidence type="ECO:0000256" key="1">
    <source>
        <dbReference type="ARBA" id="ARBA00022450"/>
    </source>
</evidence>
<dbReference type="Gene3D" id="3.40.50.1820">
    <property type="entry name" value="alpha/beta hydrolase"/>
    <property type="match status" value="1"/>
</dbReference>
<name>A0ABY8EQR8_MALFU</name>
<keyword evidence="3" id="KW-0808">Transferase</keyword>
<comment type="catalytic activity">
    <reaction evidence="5">
        <text>a monoacylglycerol + H2O = glycerol + a fatty acid + H(+)</text>
        <dbReference type="Rhea" id="RHEA:15245"/>
        <dbReference type="ChEBI" id="CHEBI:15377"/>
        <dbReference type="ChEBI" id="CHEBI:15378"/>
        <dbReference type="ChEBI" id="CHEBI:17408"/>
        <dbReference type="ChEBI" id="CHEBI:17754"/>
        <dbReference type="ChEBI" id="CHEBI:28868"/>
    </reaction>
</comment>
<gene>
    <name evidence="7" type="ORF">GLX27_001746</name>
</gene>
<keyword evidence="2" id="KW-0597">Phosphoprotein</keyword>
<dbReference type="InterPro" id="IPR050471">
    <property type="entry name" value="AB_hydrolase"/>
</dbReference>